<dbReference type="OrthoDB" id="9810297at2"/>
<dbReference type="AlphaFoldDB" id="A0A1I3KSJ2"/>
<reference evidence="7 8" key="1">
    <citation type="submission" date="2016-10" db="EMBL/GenBank/DDBJ databases">
        <authorList>
            <person name="de Groot N.N."/>
        </authorList>
    </citation>
    <scope>NUCLEOTIDE SEQUENCE [LARGE SCALE GENOMIC DNA]</scope>
    <source>
        <strain evidence="7 8">CGMCC 1.11030</strain>
    </source>
</reference>
<dbReference type="PROSITE" id="PS51686">
    <property type="entry name" value="SAM_MT_RSMB_NOP"/>
    <property type="match status" value="1"/>
</dbReference>
<dbReference type="Gene3D" id="3.40.50.150">
    <property type="entry name" value="Vaccinia Virus protein VP39"/>
    <property type="match status" value="1"/>
</dbReference>
<dbReference type="Pfam" id="PF22458">
    <property type="entry name" value="RsmF-B_ferredox"/>
    <property type="match status" value="1"/>
</dbReference>
<dbReference type="GO" id="GO:0008173">
    <property type="term" value="F:RNA methyltransferase activity"/>
    <property type="evidence" value="ECO:0007669"/>
    <property type="project" value="InterPro"/>
</dbReference>
<gene>
    <name evidence="7" type="ORF">SAMN05216258_10972</name>
</gene>
<dbReference type="Proteomes" id="UP000199377">
    <property type="component" value="Unassembled WGS sequence"/>
</dbReference>
<evidence type="ECO:0000313" key="7">
    <source>
        <dbReference type="EMBL" id="SFI75340.1"/>
    </source>
</evidence>
<feature type="active site" description="Nucleophile" evidence="5">
    <location>
        <position position="360"/>
    </location>
</feature>
<evidence type="ECO:0000313" key="8">
    <source>
        <dbReference type="Proteomes" id="UP000199377"/>
    </source>
</evidence>
<evidence type="ECO:0000256" key="4">
    <source>
        <dbReference type="ARBA" id="ARBA00022884"/>
    </source>
</evidence>
<protein>
    <submittedName>
        <fullName evidence="7">16S rRNA (Cytosine967-C5)-methyltransferase</fullName>
    </submittedName>
</protein>
<dbReference type="EMBL" id="FOQH01000009">
    <property type="protein sequence ID" value="SFI75340.1"/>
    <property type="molecule type" value="Genomic_DNA"/>
</dbReference>
<dbReference type="InterPro" id="IPR023267">
    <property type="entry name" value="RCMT"/>
</dbReference>
<keyword evidence="8" id="KW-1185">Reference proteome</keyword>
<feature type="domain" description="SAM-dependent MTase RsmB/NOP-type" evidence="6">
    <location>
        <begin position="146"/>
        <end position="407"/>
    </location>
</feature>
<dbReference type="SUPFAM" id="SSF53335">
    <property type="entry name" value="S-adenosyl-L-methionine-dependent methyltransferases"/>
    <property type="match status" value="1"/>
</dbReference>
<comment type="similarity">
    <text evidence="5">Belongs to the class I-like SAM-binding methyltransferase superfamily. RsmB/NOP family.</text>
</comment>
<keyword evidence="4 5" id="KW-0694">RNA-binding</keyword>
<dbReference type="PANTHER" id="PTHR22807">
    <property type="entry name" value="NOP2 YEAST -RELATED NOL1/NOP2/FMU SUN DOMAIN-CONTAINING"/>
    <property type="match status" value="1"/>
</dbReference>
<dbReference type="InterPro" id="IPR001678">
    <property type="entry name" value="MeTrfase_RsmB-F_NOP2_dom"/>
</dbReference>
<dbReference type="Pfam" id="PF01189">
    <property type="entry name" value="Methyltr_RsmB-F"/>
    <property type="match status" value="1"/>
</dbReference>
<evidence type="ECO:0000256" key="3">
    <source>
        <dbReference type="ARBA" id="ARBA00022691"/>
    </source>
</evidence>
<dbReference type="RefSeq" id="WP_092862405.1">
    <property type="nucleotide sequence ID" value="NZ_FOQH01000009.1"/>
</dbReference>
<evidence type="ECO:0000256" key="1">
    <source>
        <dbReference type="ARBA" id="ARBA00022603"/>
    </source>
</evidence>
<comment type="caution">
    <text evidence="5">Lacks conserved residue(s) required for the propagation of feature annotation.</text>
</comment>
<evidence type="ECO:0000259" key="6">
    <source>
        <dbReference type="PROSITE" id="PS51686"/>
    </source>
</evidence>
<proteinExistence type="inferred from homology"/>
<dbReference type="PRINTS" id="PR02008">
    <property type="entry name" value="RCMTFAMILY"/>
</dbReference>
<feature type="binding site" evidence="5">
    <location>
        <position position="307"/>
    </location>
    <ligand>
        <name>S-adenosyl-L-methionine</name>
        <dbReference type="ChEBI" id="CHEBI:59789"/>
    </ligand>
</feature>
<dbReference type="InterPro" id="IPR029063">
    <property type="entry name" value="SAM-dependent_MTases_sf"/>
</dbReference>
<dbReference type="PANTHER" id="PTHR22807:SF53">
    <property type="entry name" value="RIBOSOMAL RNA SMALL SUBUNIT METHYLTRANSFERASE B-RELATED"/>
    <property type="match status" value="1"/>
</dbReference>
<evidence type="ECO:0000256" key="2">
    <source>
        <dbReference type="ARBA" id="ARBA00022679"/>
    </source>
</evidence>
<dbReference type="GO" id="GO:0003723">
    <property type="term" value="F:RNA binding"/>
    <property type="evidence" value="ECO:0007669"/>
    <property type="project" value="UniProtKB-UniRule"/>
</dbReference>
<dbReference type="GO" id="GO:0001510">
    <property type="term" value="P:RNA methylation"/>
    <property type="evidence" value="ECO:0007669"/>
    <property type="project" value="InterPro"/>
</dbReference>
<keyword evidence="1 5" id="KW-0489">Methyltransferase</keyword>
<sequence>MTPAARLQAAIDILDAWAPGRPMDRLLVSWRRANRYAGSGDRAAIADLVYDALRRWRSLAWPAAGEGAGDGGRARILALAAETGDPEALFSGARHAPAPLTEHERERLAERAERGVIEAPDALRLDLPDWLPPLFRAAHGPNAEAVMDSLRRRAPVDLRVNRLKARPEQALASLAAQGVLAAPVSIASGPATPDALRVTSGGRGLKSADAYLQGWVEVQDVASQAAAAFAGARPGERVLDYCAGGGGKALALAAAMGGEGEVIAHDVDPARMQDLPPRAARAGARIAPLPGPVPDSAKASFDLVFADAPCSGSGAWRRNPDAKWGFSPEGLARLTRVQSQVLASAAAFVRPGGRLVYATCSLLEEENGARVRAFLPGSGFELSEELRLTPLDGGDGFYAARLVRGPA</sequence>
<dbReference type="InterPro" id="IPR049560">
    <property type="entry name" value="MeTrfase_RsmB-F_NOP2_cat"/>
</dbReference>
<keyword evidence="3 5" id="KW-0949">S-adenosyl-L-methionine</keyword>
<keyword evidence="2 5" id="KW-0808">Transferase</keyword>
<accession>A0A1I3KSJ2</accession>
<dbReference type="STRING" id="1114924.SAMN05216258_10972"/>
<name>A0A1I3KSJ2_9RHOB</name>
<organism evidence="7 8">
    <name type="scientific">Albimonas pacifica</name>
    <dbReference type="NCBI Taxonomy" id="1114924"/>
    <lineage>
        <taxon>Bacteria</taxon>
        <taxon>Pseudomonadati</taxon>
        <taxon>Pseudomonadota</taxon>
        <taxon>Alphaproteobacteria</taxon>
        <taxon>Rhodobacterales</taxon>
        <taxon>Paracoccaceae</taxon>
        <taxon>Albimonas</taxon>
    </lineage>
</organism>
<dbReference type="InterPro" id="IPR054728">
    <property type="entry name" value="RsmB-like_ferredoxin"/>
</dbReference>
<feature type="binding site" evidence="5">
    <location>
        <position position="266"/>
    </location>
    <ligand>
        <name>S-adenosyl-L-methionine</name>
        <dbReference type="ChEBI" id="CHEBI:59789"/>
    </ligand>
</feature>
<evidence type="ECO:0000256" key="5">
    <source>
        <dbReference type="PROSITE-ProRule" id="PRU01023"/>
    </source>
</evidence>